<gene>
    <name evidence="1" type="ORF">BV102_01066</name>
</gene>
<evidence type="ECO:0000313" key="1">
    <source>
        <dbReference type="EMBL" id="PRJ65076.1"/>
    </source>
</evidence>
<dbReference type="EMBL" id="NEBY01000089">
    <property type="protein sequence ID" value="PRJ65076.1"/>
    <property type="molecule type" value="Genomic_DNA"/>
</dbReference>
<reference evidence="1 2" key="1">
    <citation type="submission" date="2017-04" db="EMBL/GenBank/DDBJ databases">
        <title>Haemophilus influenzae in COPD genome sequencing project.</title>
        <authorList>
            <person name="Murphy T.F."/>
            <person name="Kong Y."/>
            <person name="Nadendla S."/>
            <person name="Tettelin H."/>
            <person name="Pettigrew M."/>
        </authorList>
    </citation>
    <scope>NUCLEOTIDE SEQUENCE [LARGE SCALE GENOMIC DNA]</scope>
    <source>
        <strain evidence="1 2">56P127H1</strain>
    </source>
</reference>
<comment type="caution">
    <text evidence="1">The sequence shown here is derived from an EMBL/GenBank/DDBJ whole genome shotgun (WGS) entry which is preliminary data.</text>
</comment>
<organism evidence="1 2">
    <name type="scientific">Haemophilus influenzae</name>
    <dbReference type="NCBI Taxonomy" id="727"/>
    <lineage>
        <taxon>Bacteria</taxon>
        <taxon>Pseudomonadati</taxon>
        <taxon>Pseudomonadota</taxon>
        <taxon>Gammaproteobacteria</taxon>
        <taxon>Pasteurellales</taxon>
        <taxon>Pasteurellaceae</taxon>
        <taxon>Haemophilus</taxon>
    </lineage>
</organism>
<evidence type="ECO:0000313" key="2">
    <source>
        <dbReference type="Proteomes" id="UP000238532"/>
    </source>
</evidence>
<protein>
    <submittedName>
        <fullName evidence="1">Uncharacterized protein</fullName>
    </submittedName>
</protein>
<accession>A0A2S9RRW4</accession>
<proteinExistence type="predicted"/>
<dbReference type="Proteomes" id="UP000238532">
    <property type="component" value="Unassembled WGS sequence"/>
</dbReference>
<sequence>MSILLMVQAMNCKVSNPARKSVLLKLVDNANDGICFPSYQQSH</sequence>
<dbReference type="AlphaFoldDB" id="A0A2S9RRW4"/>
<name>A0A2S9RRW4_HAEIF</name>